<dbReference type="Proteomes" id="UP000241209">
    <property type="component" value="Unassembled WGS sequence"/>
</dbReference>
<dbReference type="AlphaFoldDB" id="A0A2T4PR41"/>
<name>A0A2T4PR41_9STAP</name>
<reference evidence="2 3" key="1">
    <citation type="journal article" date="2016" name="Front. Microbiol.">
        <title>Comprehensive Phylogenetic Analysis of Bovine Non-aureus Staphylococci Species Based on Whole-Genome Sequencing.</title>
        <authorList>
            <person name="Naushad S."/>
            <person name="Barkema H.W."/>
            <person name="Luby C."/>
            <person name="Condas L.A."/>
            <person name="Nobrega D.B."/>
            <person name="Carson D.A."/>
            <person name="De Buck J."/>
        </authorList>
    </citation>
    <scope>NUCLEOTIDE SEQUENCE [LARGE SCALE GENOMIC DNA]</scope>
    <source>
        <strain evidence="2 3">SNUC 2204</strain>
    </source>
</reference>
<dbReference type="Gene3D" id="3.60.15.10">
    <property type="entry name" value="Ribonuclease Z/Hydroxyacylglutathione hydrolase-like"/>
    <property type="match status" value="1"/>
</dbReference>
<accession>A0A2T4PR41</accession>
<gene>
    <name evidence="2" type="ORF">BU072_11680</name>
</gene>
<dbReference type="CDD" id="cd07721">
    <property type="entry name" value="yflN-like_MBL-fold"/>
    <property type="match status" value="1"/>
</dbReference>
<evidence type="ECO:0000259" key="1">
    <source>
        <dbReference type="SMART" id="SM00849"/>
    </source>
</evidence>
<evidence type="ECO:0000313" key="3">
    <source>
        <dbReference type="Proteomes" id="UP000241209"/>
    </source>
</evidence>
<dbReference type="InterPro" id="IPR036866">
    <property type="entry name" value="RibonucZ/Hydroxyglut_hydro"/>
</dbReference>
<dbReference type="InterPro" id="IPR001279">
    <property type="entry name" value="Metallo-B-lactamas"/>
</dbReference>
<sequence>MKIEQLNIQFEYEGAEYEIHPSLIILDEELTLVDTGYPGFMSKIEQEINGLGYDINNLQNIIITHYDDDHIGALKAFKDKYPHVQIISSFLESKYISGMEKSERLIQAEGLLKDMSEKDKPFGEAFVQTLEALEHVDVDIKVTDGAMILNNEVEVVQTPGHTAGHISLYIQSINSAITGDAAVKEGEELVVANPKYSMNLEEAEHSLKKIKDLNADKYYCFHGGLLENNSNK</sequence>
<dbReference type="OrthoDB" id="9802248at2"/>
<dbReference type="RefSeq" id="WP_107557306.1">
    <property type="nucleotide sequence ID" value="NZ_PZFF01000024.1"/>
</dbReference>
<dbReference type="PANTHER" id="PTHR42951:SF15">
    <property type="entry name" value="METALLO-BETA-LACTAMASE SUPERFAMILY PROTEIN"/>
    <property type="match status" value="1"/>
</dbReference>
<dbReference type="PANTHER" id="PTHR42951">
    <property type="entry name" value="METALLO-BETA-LACTAMASE DOMAIN-CONTAINING"/>
    <property type="match status" value="1"/>
</dbReference>
<proteinExistence type="predicted"/>
<dbReference type="STRING" id="1167632.GCA_000286335_01546"/>
<dbReference type="SUPFAM" id="SSF56281">
    <property type="entry name" value="Metallo-hydrolase/oxidoreductase"/>
    <property type="match status" value="1"/>
</dbReference>
<dbReference type="Pfam" id="PF00753">
    <property type="entry name" value="Lactamase_B"/>
    <property type="match status" value="1"/>
</dbReference>
<dbReference type="SMART" id="SM00849">
    <property type="entry name" value="Lactamase_B"/>
    <property type="match status" value="1"/>
</dbReference>
<dbReference type="EMBL" id="PZFK01000030">
    <property type="protein sequence ID" value="PTI28360.1"/>
    <property type="molecule type" value="Genomic_DNA"/>
</dbReference>
<dbReference type="InterPro" id="IPR050855">
    <property type="entry name" value="NDM-1-like"/>
</dbReference>
<comment type="caution">
    <text evidence="2">The sequence shown here is derived from an EMBL/GenBank/DDBJ whole genome shotgun (WGS) entry which is preliminary data.</text>
</comment>
<protein>
    <submittedName>
        <fullName evidence="2">Metallo-beta-lactamase</fullName>
    </submittedName>
</protein>
<feature type="domain" description="Metallo-beta-lactamase" evidence="1">
    <location>
        <begin position="19"/>
        <end position="222"/>
    </location>
</feature>
<organism evidence="2 3">
    <name type="scientific">Mammaliicoccus vitulinus</name>
    <dbReference type="NCBI Taxonomy" id="71237"/>
    <lineage>
        <taxon>Bacteria</taxon>
        <taxon>Bacillati</taxon>
        <taxon>Bacillota</taxon>
        <taxon>Bacilli</taxon>
        <taxon>Bacillales</taxon>
        <taxon>Staphylococcaceae</taxon>
        <taxon>Mammaliicoccus</taxon>
    </lineage>
</organism>
<evidence type="ECO:0000313" key="2">
    <source>
        <dbReference type="EMBL" id="PTI28360.1"/>
    </source>
</evidence>